<gene>
    <name evidence="2" type="ORF">BCL69_11751</name>
</gene>
<evidence type="ECO:0000313" key="2">
    <source>
        <dbReference type="EMBL" id="TYP67794.1"/>
    </source>
</evidence>
<organism evidence="2 3">
    <name type="scientific">Nitrosomonas communis</name>
    <dbReference type="NCBI Taxonomy" id="44574"/>
    <lineage>
        <taxon>Bacteria</taxon>
        <taxon>Pseudomonadati</taxon>
        <taxon>Pseudomonadota</taxon>
        <taxon>Betaproteobacteria</taxon>
        <taxon>Nitrosomonadales</taxon>
        <taxon>Nitrosomonadaceae</taxon>
        <taxon>Nitrosomonas</taxon>
    </lineage>
</organism>
<proteinExistence type="predicted"/>
<comment type="caution">
    <text evidence="2">The sequence shown here is derived from an EMBL/GenBank/DDBJ whole genome shotgun (WGS) entry which is preliminary data.</text>
</comment>
<sequence>MTYPILFRRKVLSVREKENLSIAQVAKRFGVGVASVMRWIKTPDPKTTRNKPATKINMEMLAQDIKNYPDAYQYERAKRLGVSKQGINHALKRLGVTYKKKACVTPKPAKKSGVSSRKKLKTMSEQAALSSTLMKAALRTT</sequence>
<dbReference type="Pfam" id="PF01710">
    <property type="entry name" value="HTH_Tnp_IS630"/>
    <property type="match status" value="1"/>
</dbReference>
<feature type="domain" description="Transposase Synechocystis PCC 6803" evidence="1">
    <location>
        <begin position="1"/>
        <end position="117"/>
    </location>
</feature>
<name>A0A5D3Y3N0_9PROT</name>
<dbReference type="AlphaFoldDB" id="A0A5D3Y3N0"/>
<dbReference type="InterPro" id="IPR002622">
    <property type="entry name" value="Transposase_14"/>
</dbReference>
<evidence type="ECO:0000313" key="3">
    <source>
        <dbReference type="Proteomes" id="UP000324176"/>
    </source>
</evidence>
<evidence type="ECO:0000259" key="1">
    <source>
        <dbReference type="Pfam" id="PF01710"/>
    </source>
</evidence>
<dbReference type="EMBL" id="VNHT01000175">
    <property type="protein sequence ID" value="TYP67794.1"/>
    <property type="molecule type" value="Genomic_DNA"/>
</dbReference>
<dbReference type="Proteomes" id="UP000324176">
    <property type="component" value="Unassembled WGS sequence"/>
</dbReference>
<reference evidence="2 3" key="1">
    <citation type="submission" date="2019-07" db="EMBL/GenBank/DDBJ databases">
        <title>Active sludge and wastewater microbial communities from Klosterneuburg, Austria.</title>
        <authorList>
            <person name="Wagner M."/>
        </authorList>
    </citation>
    <scope>NUCLEOTIDE SEQUENCE [LARGE SCALE GENOMIC DNA]</scope>
    <source>
        <strain evidence="2 3">Nm2</strain>
    </source>
</reference>
<protein>
    <submittedName>
        <fullName evidence="2">Transposase</fullName>
    </submittedName>
</protein>
<dbReference type="InterPro" id="IPR009057">
    <property type="entry name" value="Homeodomain-like_sf"/>
</dbReference>
<accession>A0A5D3Y3N0</accession>
<dbReference type="RefSeq" id="WP_200899624.1">
    <property type="nucleotide sequence ID" value="NZ_CP011451.1"/>
</dbReference>
<dbReference type="SUPFAM" id="SSF46689">
    <property type="entry name" value="Homeodomain-like"/>
    <property type="match status" value="1"/>
</dbReference>